<keyword evidence="2" id="KW-0547">Nucleotide-binding</keyword>
<comment type="similarity">
    <text evidence="1">Belongs to the heat shock protein 70 family.</text>
</comment>
<dbReference type="Pfam" id="PF00012">
    <property type="entry name" value="HSP70"/>
    <property type="match status" value="1"/>
</dbReference>
<evidence type="ECO:0000256" key="1">
    <source>
        <dbReference type="ARBA" id="ARBA00007381"/>
    </source>
</evidence>
<dbReference type="GO" id="GO:0005524">
    <property type="term" value="F:ATP binding"/>
    <property type="evidence" value="ECO:0007669"/>
    <property type="project" value="UniProtKB-KW"/>
</dbReference>
<dbReference type="InterPro" id="IPR013126">
    <property type="entry name" value="Hsp_70_fam"/>
</dbReference>
<dbReference type="InterPro" id="IPR043129">
    <property type="entry name" value="ATPase_NBD"/>
</dbReference>
<dbReference type="SUPFAM" id="SSF53067">
    <property type="entry name" value="Actin-like ATPase domain"/>
    <property type="match status" value="2"/>
</dbReference>
<gene>
    <name evidence="4" type="ORF">DPMN_127383</name>
</gene>
<dbReference type="CDD" id="cd10229">
    <property type="entry name" value="ASKHA_NBD_HSP70_HSPA12"/>
    <property type="match status" value="1"/>
</dbReference>
<accession>A0A9D4H1V4</accession>
<dbReference type="Proteomes" id="UP000828390">
    <property type="component" value="Unassembled WGS sequence"/>
</dbReference>
<evidence type="ECO:0000313" key="5">
    <source>
        <dbReference type="Proteomes" id="UP000828390"/>
    </source>
</evidence>
<keyword evidence="5" id="KW-1185">Reference proteome</keyword>
<evidence type="ECO:0000313" key="4">
    <source>
        <dbReference type="EMBL" id="KAH3825506.1"/>
    </source>
</evidence>
<reference evidence="4" key="2">
    <citation type="submission" date="2020-11" db="EMBL/GenBank/DDBJ databases">
        <authorList>
            <person name="McCartney M.A."/>
            <person name="Auch B."/>
            <person name="Kono T."/>
            <person name="Mallez S."/>
            <person name="Becker A."/>
            <person name="Gohl D.M."/>
            <person name="Silverstein K.A.T."/>
            <person name="Koren S."/>
            <person name="Bechman K.B."/>
            <person name="Herman A."/>
            <person name="Abrahante J.E."/>
            <person name="Garbe J."/>
        </authorList>
    </citation>
    <scope>NUCLEOTIDE SEQUENCE</scope>
    <source>
        <strain evidence="4">Duluth1</strain>
        <tissue evidence="4">Whole animal</tissue>
    </source>
</reference>
<proteinExistence type="inferred from homology"/>
<evidence type="ECO:0000256" key="3">
    <source>
        <dbReference type="ARBA" id="ARBA00022840"/>
    </source>
</evidence>
<dbReference type="EMBL" id="JAIWYP010000005">
    <property type="protein sequence ID" value="KAH3825506.1"/>
    <property type="molecule type" value="Genomic_DNA"/>
</dbReference>
<dbReference type="PANTHER" id="PTHR14187:SF5">
    <property type="entry name" value="HEAT SHOCK 70 KDA PROTEIN 12A"/>
    <property type="match status" value="1"/>
</dbReference>
<dbReference type="GO" id="GO:0140662">
    <property type="term" value="F:ATP-dependent protein folding chaperone"/>
    <property type="evidence" value="ECO:0007669"/>
    <property type="project" value="InterPro"/>
</dbReference>
<dbReference type="Gene3D" id="3.30.420.40">
    <property type="match status" value="2"/>
</dbReference>
<comment type="caution">
    <text evidence="4">The sequence shown here is derived from an EMBL/GenBank/DDBJ whole genome shotgun (WGS) entry which is preliminary data.</text>
</comment>
<dbReference type="OrthoDB" id="2963168at2759"/>
<protein>
    <submittedName>
        <fullName evidence="4">Uncharacterized protein</fullName>
    </submittedName>
</protein>
<name>A0A9D4H1V4_DREPO</name>
<reference evidence="4" key="1">
    <citation type="journal article" date="2019" name="bioRxiv">
        <title>The Genome of the Zebra Mussel, Dreissena polymorpha: A Resource for Invasive Species Research.</title>
        <authorList>
            <person name="McCartney M.A."/>
            <person name="Auch B."/>
            <person name="Kono T."/>
            <person name="Mallez S."/>
            <person name="Zhang Y."/>
            <person name="Obille A."/>
            <person name="Becker A."/>
            <person name="Abrahante J.E."/>
            <person name="Garbe J."/>
            <person name="Badalamenti J.P."/>
            <person name="Herman A."/>
            <person name="Mangelson H."/>
            <person name="Liachko I."/>
            <person name="Sullivan S."/>
            <person name="Sone E.D."/>
            <person name="Koren S."/>
            <person name="Silverstein K.A.T."/>
            <person name="Beckman K.B."/>
            <person name="Gohl D.M."/>
        </authorList>
    </citation>
    <scope>NUCLEOTIDE SEQUENCE</scope>
    <source>
        <strain evidence="4">Duluth1</strain>
        <tissue evidence="4">Whole animal</tissue>
    </source>
</reference>
<evidence type="ECO:0000256" key="2">
    <source>
        <dbReference type="ARBA" id="ARBA00022741"/>
    </source>
</evidence>
<sequence length="650" mass="73062">MLPSGNFNQRLYNRVQFASDIVKYEFEYDPCCRVRHLCPIMLRAGLQWVNGYMHWLAGRKATKNSGIVQTTSNSPIVQSNSNSLLVAAIDFGTTYSGWAFSFKNDFKSDPTKICVKKWHEGVLTSLKCPTCVLIQSDGETLDTFGFDAETKYSELCETGEHKKWYYFHRFKMMLWNKRIHEYTMLDDESGKSLPARTVFSLSIRFMMDDLIKMSQQQVIGLDAGDIHWVLTVPAIWDDSAKQFMRLAAQEAGIATEKLTIALEPEVASIYCRHLPLQKEGDSDIASFRTGTKYLILDAGGGTIDITVHEVCLGGELKEVHKATGGAWGGTVVDQAFMDFLGQLIGKDKLDNFKKDQMEDYLDLMRDFEVKKRATDLTTDRKVTLRLAIELLEVLEANNRQIMTQFMQTFKHASKIALVSGKLRLDFEIFRSFFVDAVDNILQHLSSLLLKPETSGVGTILMVGGFSESPLLQEAIQNKFPAMKIIVPQEAGLAVLKGAVIFGHCPTSIKSRVSKYTYGTHCTVPFDETHHPLEKRILCDSGYRCDDIFDVLVRAGQTLIVGEKQHAAEYDNSSVNQSRIEFNMFYTAKTDVKFITDDGCKKVGSFNVPISGTGLGRSVMVRVMFGGTEIEIECEEKSTGRITKGKINFLQ</sequence>
<organism evidence="4 5">
    <name type="scientific">Dreissena polymorpha</name>
    <name type="common">Zebra mussel</name>
    <name type="synonym">Mytilus polymorpha</name>
    <dbReference type="NCBI Taxonomy" id="45954"/>
    <lineage>
        <taxon>Eukaryota</taxon>
        <taxon>Metazoa</taxon>
        <taxon>Spiralia</taxon>
        <taxon>Lophotrochozoa</taxon>
        <taxon>Mollusca</taxon>
        <taxon>Bivalvia</taxon>
        <taxon>Autobranchia</taxon>
        <taxon>Heteroconchia</taxon>
        <taxon>Euheterodonta</taxon>
        <taxon>Imparidentia</taxon>
        <taxon>Neoheterodontei</taxon>
        <taxon>Myida</taxon>
        <taxon>Dreissenoidea</taxon>
        <taxon>Dreissenidae</taxon>
        <taxon>Dreissena</taxon>
    </lineage>
</organism>
<dbReference type="AlphaFoldDB" id="A0A9D4H1V4"/>
<keyword evidence="3" id="KW-0067">ATP-binding</keyword>
<dbReference type="PANTHER" id="PTHR14187">
    <property type="entry name" value="ALPHA KINASE/ELONGATION FACTOR 2 KINASE"/>
    <property type="match status" value="1"/>
</dbReference>